<name>A0ABX0MWK6_9BURK</name>
<evidence type="ECO:0000256" key="1">
    <source>
        <dbReference type="SAM" id="SignalP"/>
    </source>
</evidence>
<evidence type="ECO:0000313" key="2">
    <source>
        <dbReference type="EMBL" id="NHZ66866.1"/>
    </source>
</evidence>
<evidence type="ECO:0000313" key="3">
    <source>
        <dbReference type="Proteomes" id="UP000610594"/>
    </source>
</evidence>
<comment type="caution">
    <text evidence="2">The sequence shown here is derived from an EMBL/GenBank/DDBJ whole genome shotgun (WGS) entry which is preliminary data.</text>
</comment>
<feature type="chain" id="PRO_5045421376" evidence="1">
    <location>
        <begin position="29"/>
        <end position="148"/>
    </location>
</feature>
<proteinExistence type="predicted"/>
<reference evidence="2 3" key="1">
    <citation type="submission" date="2019-10" db="EMBL/GenBank/DDBJ databases">
        <title>Taxonomy of Antarctic Massilia spp.: description of Massilia rubra sp. nov., Massilia aquatica sp. nov., Massilia mucilaginosa sp. nov., Massilia frigida sp. nov. isolated from streams, lakes and regoliths.</title>
        <authorList>
            <person name="Holochova P."/>
            <person name="Sedlacek I."/>
            <person name="Kralova S."/>
            <person name="Maslanova I."/>
            <person name="Busse H.-J."/>
            <person name="Stankova E."/>
            <person name="Vrbovska V."/>
            <person name="Kovarovic V."/>
            <person name="Bartak M."/>
            <person name="Svec P."/>
            <person name="Pantucek R."/>
        </authorList>
    </citation>
    <scope>NUCLEOTIDE SEQUENCE [LARGE SCALE GENOMIC DNA]</scope>
    <source>
        <strain evidence="2 3">CCM 8694</strain>
    </source>
</reference>
<dbReference type="InterPro" id="IPR006311">
    <property type="entry name" value="TAT_signal"/>
</dbReference>
<dbReference type="RefSeq" id="WP_167240911.1">
    <property type="nucleotide sequence ID" value="NZ_WHJF01000184.1"/>
</dbReference>
<keyword evidence="1" id="KW-0732">Signal</keyword>
<dbReference type="Proteomes" id="UP000610594">
    <property type="component" value="Unassembled WGS sequence"/>
</dbReference>
<accession>A0ABX0MWK6</accession>
<dbReference type="SUPFAM" id="SSF53850">
    <property type="entry name" value="Periplasmic binding protein-like II"/>
    <property type="match status" value="1"/>
</dbReference>
<dbReference type="PROSITE" id="PS51318">
    <property type="entry name" value="TAT"/>
    <property type="match status" value="1"/>
</dbReference>
<keyword evidence="3" id="KW-1185">Reference proteome</keyword>
<organism evidence="2 3">
    <name type="scientific">Massilia genomosp. 1</name>
    <dbReference type="NCBI Taxonomy" id="2609280"/>
    <lineage>
        <taxon>Bacteria</taxon>
        <taxon>Pseudomonadati</taxon>
        <taxon>Pseudomonadota</taxon>
        <taxon>Betaproteobacteria</taxon>
        <taxon>Burkholderiales</taxon>
        <taxon>Oxalobacteraceae</taxon>
        <taxon>Telluria group</taxon>
        <taxon>Massilia</taxon>
    </lineage>
</organism>
<sequence length="148" mass="15419">MTPNSLRRVLAACALAAALSASSLPAAGAELVVIVSAKSPVASLRADQVADIFLGQVGTFPDGAEAVALDQRIGSQLRDEFYARVAAKTPALLKAYWTKMIFTGRGQPPQEAGDSAAVRRMVADNPALIGYIDKAALDPSVKAVLVVR</sequence>
<feature type="signal peptide" evidence="1">
    <location>
        <begin position="1"/>
        <end position="28"/>
    </location>
</feature>
<dbReference type="EMBL" id="WHJF01000184">
    <property type="protein sequence ID" value="NHZ66866.1"/>
    <property type="molecule type" value="Genomic_DNA"/>
</dbReference>
<protein>
    <submittedName>
        <fullName evidence="2">Phosphate ABC transporter substrate-binding protein</fullName>
    </submittedName>
</protein>
<dbReference type="Gene3D" id="3.40.190.10">
    <property type="entry name" value="Periplasmic binding protein-like II"/>
    <property type="match status" value="1"/>
</dbReference>
<gene>
    <name evidence="2" type="ORF">F1735_32080</name>
</gene>